<protein>
    <submittedName>
        <fullName evidence="6">LacI family transcriptional regulator</fullName>
    </submittedName>
</protein>
<evidence type="ECO:0000259" key="4">
    <source>
        <dbReference type="PROSITE" id="PS50932"/>
    </source>
</evidence>
<dbReference type="AlphaFoldDB" id="A0A949NH65"/>
<keyword evidence="2" id="KW-0238">DNA-binding</keyword>
<evidence type="ECO:0000256" key="3">
    <source>
        <dbReference type="ARBA" id="ARBA00023163"/>
    </source>
</evidence>
<dbReference type="SUPFAM" id="SSF53822">
    <property type="entry name" value="Periplasmic binding protein-like I"/>
    <property type="match status" value="1"/>
</dbReference>
<dbReference type="InterPro" id="IPR000843">
    <property type="entry name" value="HTH_LacI"/>
</dbReference>
<evidence type="ECO:0000259" key="5">
    <source>
        <dbReference type="PROSITE" id="PS50943"/>
    </source>
</evidence>
<evidence type="ECO:0000256" key="2">
    <source>
        <dbReference type="ARBA" id="ARBA00023125"/>
    </source>
</evidence>
<gene>
    <name evidence="6" type="ORF">KTH89_14545</name>
</gene>
<reference evidence="6" key="1">
    <citation type="submission" date="2021-06" db="EMBL/GenBank/DDBJ databases">
        <title>Description of novel taxa of the family Lachnospiraceae.</title>
        <authorList>
            <person name="Chaplin A.V."/>
            <person name="Sokolova S.R."/>
            <person name="Pikina A.P."/>
            <person name="Korzhanova M."/>
            <person name="Belova V."/>
            <person name="Korostin D."/>
            <person name="Efimov B.A."/>
        </authorList>
    </citation>
    <scope>NUCLEOTIDE SEQUENCE</scope>
    <source>
        <strain evidence="6">ASD5720</strain>
    </source>
</reference>
<evidence type="ECO:0000313" key="7">
    <source>
        <dbReference type="Proteomes" id="UP000712157"/>
    </source>
</evidence>
<dbReference type="SUPFAM" id="SSF47413">
    <property type="entry name" value="lambda repressor-like DNA-binding domains"/>
    <property type="match status" value="1"/>
</dbReference>
<dbReference type="Pfam" id="PF13377">
    <property type="entry name" value="Peripla_BP_3"/>
    <property type="match status" value="1"/>
</dbReference>
<dbReference type="GO" id="GO:0000976">
    <property type="term" value="F:transcription cis-regulatory region binding"/>
    <property type="evidence" value="ECO:0007669"/>
    <property type="project" value="TreeGrafter"/>
</dbReference>
<dbReference type="PANTHER" id="PTHR30146">
    <property type="entry name" value="LACI-RELATED TRANSCRIPTIONAL REPRESSOR"/>
    <property type="match status" value="1"/>
</dbReference>
<dbReference type="InterPro" id="IPR010982">
    <property type="entry name" value="Lambda_DNA-bd_dom_sf"/>
</dbReference>
<dbReference type="GO" id="GO:0003700">
    <property type="term" value="F:DNA-binding transcription factor activity"/>
    <property type="evidence" value="ECO:0007669"/>
    <property type="project" value="TreeGrafter"/>
</dbReference>
<dbReference type="Pfam" id="PF00356">
    <property type="entry name" value="LacI"/>
    <property type="match status" value="1"/>
</dbReference>
<name>A0A949NH65_9FIRM</name>
<dbReference type="PROSITE" id="PS50932">
    <property type="entry name" value="HTH_LACI_2"/>
    <property type="match status" value="1"/>
</dbReference>
<dbReference type="InterPro" id="IPR028082">
    <property type="entry name" value="Peripla_BP_I"/>
</dbReference>
<comment type="caution">
    <text evidence="6">The sequence shown here is derived from an EMBL/GenBank/DDBJ whole genome shotgun (WGS) entry which is preliminary data.</text>
</comment>
<accession>A0A949NH65</accession>
<dbReference type="Proteomes" id="UP000712157">
    <property type="component" value="Unassembled WGS sequence"/>
</dbReference>
<feature type="domain" description="HTH cro/C1-type" evidence="5">
    <location>
        <begin position="1"/>
        <end position="40"/>
    </location>
</feature>
<dbReference type="CDD" id="cd01392">
    <property type="entry name" value="HTH_LacI"/>
    <property type="match status" value="1"/>
</dbReference>
<dbReference type="EMBL" id="JAHQCW010000024">
    <property type="protein sequence ID" value="MBU9737763.1"/>
    <property type="molecule type" value="Genomic_DNA"/>
</dbReference>
<evidence type="ECO:0000313" key="6">
    <source>
        <dbReference type="EMBL" id="MBU9737763.1"/>
    </source>
</evidence>
<dbReference type="SMART" id="SM00354">
    <property type="entry name" value="HTH_LACI"/>
    <property type="match status" value="1"/>
</dbReference>
<sequence length="326" mass="36664">MAKQAGVSPATVSRYISGNSIVSDEKAEKIERAMKMLDYTPIPGKRQKDKGVIAVFLPNLRQGYFTEVLKELIEQVPRYHYRVIIIPTFPGDESYKMLFKEIFITGVIYLDEEVDQAILNYVGAKNIKSVMLGGATSDSRCEMIRINDLSAGYDVTRYLLERGHEQILFLAHRSQSIGSGYQRLMGCRRALEEYGIVFDESRVEYGSPTYENGYRLTGMRIESGLDFTAVLAFSDEMALGAIAALADHGYQVPEDISVLGFDGISISQRVIPRLTTVWQPIAQFVTKILDAFQNPEERFPNMEIVLPYTILEGGTCIPRDKGQKKD</sequence>
<dbReference type="Gene3D" id="1.10.260.40">
    <property type="entry name" value="lambda repressor-like DNA-binding domains"/>
    <property type="match status" value="1"/>
</dbReference>
<dbReference type="InterPro" id="IPR001387">
    <property type="entry name" value="Cro/C1-type_HTH"/>
</dbReference>
<keyword evidence="3" id="KW-0804">Transcription</keyword>
<feature type="domain" description="HTH lacI-type" evidence="4">
    <location>
        <begin position="1"/>
        <end position="50"/>
    </location>
</feature>
<dbReference type="InterPro" id="IPR046335">
    <property type="entry name" value="LacI/GalR-like_sensor"/>
</dbReference>
<organism evidence="6 7">
    <name type="scientific">Diplocloster agilis</name>
    <dbReference type="NCBI Taxonomy" id="2850323"/>
    <lineage>
        <taxon>Bacteria</taxon>
        <taxon>Bacillati</taxon>
        <taxon>Bacillota</taxon>
        <taxon>Clostridia</taxon>
        <taxon>Lachnospirales</taxon>
        <taxon>Lachnospiraceae</taxon>
        <taxon>Diplocloster</taxon>
    </lineage>
</organism>
<keyword evidence="1" id="KW-0805">Transcription regulation</keyword>
<proteinExistence type="predicted"/>
<evidence type="ECO:0000256" key="1">
    <source>
        <dbReference type="ARBA" id="ARBA00023015"/>
    </source>
</evidence>
<dbReference type="Gene3D" id="3.40.50.2300">
    <property type="match status" value="2"/>
</dbReference>
<dbReference type="PANTHER" id="PTHR30146:SF109">
    <property type="entry name" value="HTH-TYPE TRANSCRIPTIONAL REGULATOR GALS"/>
    <property type="match status" value="1"/>
</dbReference>
<dbReference type="PROSITE" id="PS50943">
    <property type="entry name" value="HTH_CROC1"/>
    <property type="match status" value="1"/>
</dbReference>
<keyword evidence="7" id="KW-1185">Reference proteome</keyword>